<dbReference type="InterPro" id="IPR006357">
    <property type="entry name" value="HAD-SF_hydro_IIA"/>
</dbReference>
<dbReference type="Pfam" id="PF13344">
    <property type="entry name" value="Hydrolase_6"/>
    <property type="match status" value="1"/>
</dbReference>
<dbReference type="PANTHER" id="PTHR19288:SF95">
    <property type="entry name" value="D-GLYCEROL 3-PHOSPHATE PHOSPHATASE"/>
    <property type="match status" value="1"/>
</dbReference>
<dbReference type="Pfam" id="PF13242">
    <property type="entry name" value="Hydrolase_like"/>
    <property type="match status" value="1"/>
</dbReference>
<dbReference type="NCBIfam" id="TIGR01460">
    <property type="entry name" value="HAD-SF-IIA"/>
    <property type="match status" value="1"/>
</dbReference>
<proteinExistence type="predicted"/>
<comment type="caution">
    <text evidence="1">The sequence shown here is derived from an EMBL/GenBank/DDBJ whole genome shotgun (WGS) entry which is preliminary data.</text>
</comment>
<dbReference type="GO" id="GO:0016791">
    <property type="term" value="F:phosphatase activity"/>
    <property type="evidence" value="ECO:0007669"/>
    <property type="project" value="TreeGrafter"/>
</dbReference>
<evidence type="ECO:0000313" key="1">
    <source>
        <dbReference type="EMBL" id="MTB71796.1"/>
    </source>
</evidence>
<dbReference type="InterPro" id="IPR036412">
    <property type="entry name" value="HAD-like_sf"/>
</dbReference>
<dbReference type="InterPro" id="IPR023214">
    <property type="entry name" value="HAD_sf"/>
</dbReference>
<dbReference type="AlphaFoldDB" id="A0A6I3IXY0"/>
<dbReference type="EMBL" id="WLVL01000026">
    <property type="protein sequence ID" value="MTB71796.1"/>
    <property type="molecule type" value="Genomic_DNA"/>
</dbReference>
<gene>
    <name evidence="1" type="ORF">GGG17_07415</name>
</gene>
<keyword evidence="2" id="KW-1185">Reference proteome</keyword>
<keyword evidence="1" id="KW-0378">Hydrolase</keyword>
<sequence length="393" mass="40256">MPTSGSPSSRASPSPTCWRVRTTVRRSTPTPGPTALRRVLVPDRALIEGFRGLVVDLDGVVYRGPDPVPHAADALGAAVADGLQVMYATNNAGRPADAVAQHLDELGVRTDPEHVVTSAQAGAALLARQVEPGSTVLAVGGPGVATALRQVGLTPVSPQDRIDDPAVAGRVAAVLQGYGTELSWSDLKETAYAVAAGAVWMATNVDLTIPTDRGIAPGNGSAVQAVVNAVGRDPQVAGKPHPPLYLMCAERTGGDVTSMLAIGDRLDTDIQGANAAGMQSLHVLTGVDGLVALAGADEQLRPTYLGLDLRALREPYVAARVEVAAEQVTARCGDTQATVSGSGDEASLAVDDGAVVERARAAVAAVWAARDHGRVGIPLSSSLTAVLDALDPR</sequence>
<dbReference type="SUPFAM" id="SSF56784">
    <property type="entry name" value="HAD-like"/>
    <property type="match status" value="1"/>
</dbReference>
<organism evidence="1 2">
    <name type="scientific">Arsenicicoccus cauae</name>
    <dbReference type="NCBI Taxonomy" id="2663847"/>
    <lineage>
        <taxon>Bacteria</taxon>
        <taxon>Bacillati</taxon>
        <taxon>Actinomycetota</taxon>
        <taxon>Actinomycetes</taxon>
        <taxon>Micrococcales</taxon>
        <taxon>Intrasporangiaceae</taxon>
        <taxon>Arsenicicoccus</taxon>
    </lineage>
</organism>
<dbReference type="PANTHER" id="PTHR19288">
    <property type="entry name" value="4-NITROPHENYLPHOSPHATASE-RELATED"/>
    <property type="match status" value="1"/>
</dbReference>
<reference evidence="1 2" key="1">
    <citation type="submission" date="2019-11" db="EMBL/GenBank/DDBJ databases">
        <title>Whole genome sequencing identifies a novel species of the genus Arsenicicoccus isolated from human blood.</title>
        <authorList>
            <person name="Jeong J.H."/>
            <person name="Kweon O.J."/>
            <person name="Kim H.R."/>
            <person name="Kim T.-H."/>
            <person name="Ha S.-M."/>
            <person name="Lee M.-K."/>
        </authorList>
    </citation>
    <scope>NUCLEOTIDE SEQUENCE [LARGE SCALE GENOMIC DNA]</scope>
    <source>
        <strain evidence="1 2">MKL-02</strain>
    </source>
</reference>
<accession>A0A6I3IXY0</accession>
<dbReference type="Proteomes" id="UP000431092">
    <property type="component" value="Unassembled WGS sequence"/>
</dbReference>
<dbReference type="GO" id="GO:0005737">
    <property type="term" value="C:cytoplasm"/>
    <property type="evidence" value="ECO:0007669"/>
    <property type="project" value="TreeGrafter"/>
</dbReference>
<name>A0A6I3IXY0_9MICO</name>
<protein>
    <submittedName>
        <fullName evidence="1">HAD-IIA family hydrolase</fullName>
    </submittedName>
</protein>
<dbReference type="Gene3D" id="3.40.50.1000">
    <property type="entry name" value="HAD superfamily/HAD-like"/>
    <property type="match status" value="2"/>
</dbReference>
<evidence type="ECO:0000313" key="2">
    <source>
        <dbReference type="Proteomes" id="UP000431092"/>
    </source>
</evidence>